<name>A0A319BMV0_ASPVC</name>
<dbReference type="InterPro" id="IPR036305">
    <property type="entry name" value="RGS_sf"/>
</dbReference>
<organism evidence="1 2">
    <name type="scientific">Aspergillus vadensis (strain CBS 113365 / IMI 142717 / IBT 24658)</name>
    <dbReference type="NCBI Taxonomy" id="1448311"/>
    <lineage>
        <taxon>Eukaryota</taxon>
        <taxon>Fungi</taxon>
        <taxon>Dikarya</taxon>
        <taxon>Ascomycota</taxon>
        <taxon>Pezizomycotina</taxon>
        <taxon>Eurotiomycetes</taxon>
        <taxon>Eurotiomycetidae</taxon>
        <taxon>Eurotiales</taxon>
        <taxon>Aspergillaceae</taxon>
        <taxon>Aspergillus</taxon>
        <taxon>Aspergillus subgen. Circumdati</taxon>
    </lineage>
</organism>
<dbReference type="GeneID" id="37213565"/>
<protein>
    <submittedName>
        <fullName evidence="1">Uncharacterized protein</fullName>
    </submittedName>
</protein>
<dbReference type="Gene3D" id="1.10.167.10">
    <property type="entry name" value="Regulator of G-protein Signalling 4, domain 2"/>
    <property type="match status" value="1"/>
</dbReference>
<reference evidence="1" key="1">
    <citation type="submission" date="2016-12" db="EMBL/GenBank/DDBJ databases">
        <title>The genomes of Aspergillus section Nigri reveals drivers in fungal speciation.</title>
        <authorList>
            <consortium name="DOE Joint Genome Institute"/>
            <person name="Vesth T.C."/>
            <person name="Nybo J."/>
            <person name="Theobald S."/>
            <person name="Brandl J."/>
            <person name="Frisvad J.C."/>
            <person name="Nielsen K.F."/>
            <person name="Lyhne E.K."/>
            <person name="Kogle M.E."/>
            <person name="Kuo A."/>
            <person name="Riley R."/>
            <person name="Clum A."/>
            <person name="Nolan M."/>
            <person name="Lipzen A."/>
            <person name="Salamov A."/>
            <person name="Henrissat B."/>
            <person name="Wiebenga A."/>
            <person name="De Vries R.P."/>
            <person name="Grigoriev I.V."/>
            <person name="Mortensen U.H."/>
            <person name="Andersen M.R."/>
            <person name="Baker S.E."/>
        </authorList>
    </citation>
    <scope>NUCLEOTIDE SEQUENCE [LARGE SCALE GENOMIC DNA]</scope>
    <source>
        <strain evidence="1">CBS 113365</strain>
    </source>
</reference>
<gene>
    <name evidence="1" type="ORF">BO88DRAFT_427231</name>
</gene>
<dbReference type="InterPro" id="IPR044926">
    <property type="entry name" value="RGS_subdomain_2"/>
</dbReference>
<accession>A0A319BMV0</accession>
<dbReference type="AlphaFoldDB" id="A0A319BMV0"/>
<keyword evidence="2" id="KW-1185">Reference proteome</keyword>
<dbReference type="SUPFAM" id="SSF48097">
    <property type="entry name" value="Regulator of G-protein signaling, RGS"/>
    <property type="match status" value="1"/>
</dbReference>
<dbReference type="EMBL" id="KZ821631">
    <property type="protein sequence ID" value="PYH67023.1"/>
    <property type="molecule type" value="Genomic_DNA"/>
</dbReference>
<evidence type="ECO:0000313" key="2">
    <source>
        <dbReference type="Proteomes" id="UP000248405"/>
    </source>
</evidence>
<dbReference type="RefSeq" id="XP_025560817.1">
    <property type="nucleotide sequence ID" value="XM_025708973.1"/>
</dbReference>
<sequence>MGIYLPCGIALFHVLNSHFYHVAKLQEGYIIYNNNKIHLSSTSKDKLITIFFMVLIWLISRKWHRTWGIPDTEVHGTEMQQKSEIDWDWECSWDNIFIKHVLKYLLTHNPALLQDFSKSLLLYAVWNNRISDYKDFTNLIQEQFHRVLYIYMIFISDHHVQLPINVSSQEQKKLENIFKSPAGLLFEDGRPANPTVPFNSPGYGPTPSASPIASIKGESGLFLILQHGSLFADNGQVKYWGEVPQTFNATVFDRAEESIKYLVLTNTWPKFVRSRGIAAEVDLLAGSKSPA</sequence>
<evidence type="ECO:0000313" key="1">
    <source>
        <dbReference type="EMBL" id="PYH67023.1"/>
    </source>
</evidence>
<dbReference type="OrthoDB" id="5313079at2759"/>
<proteinExistence type="predicted"/>
<dbReference type="Proteomes" id="UP000248405">
    <property type="component" value="Unassembled WGS sequence"/>
</dbReference>